<sequence length="257" mass="28731">MFAGKILKFAILFTLYSCVTCSAAVNICVVDNADASIKLADLIKLSAKKNAIGKDKTSNDYNVVRLKSSTDLKKRDDCTFFIGTESSGTVTYTSKNLLYVEKLLIVKYDDGAAFDISSLKNANILYNSEEVFERLDLSNIQYNTGSEVDAYSALEKVCKKNGEVALIMLNMPFRELQKSFRTCALSVIENDSNDHRLLNGGTLVNNPFDKKVLSYSIYMFAKDKKLADYVMTLIKANSSVGEYMKNVYSIELNDEIF</sequence>
<accession>A0A2U8BSB8</accession>
<organism evidence="2 3">
    <name type="scientific">Candidatus Fokinia solitaria</name>
    <dbReference type="NCBI Taxonomy" id="1802984"/>
    <lineage>
        <taxon>Bacteria</taxon>
        <taxon>Pseudomonadati</taxon>
        <taxon>Pseudomonadota</taxon>
        <taxon>Alphaproteobacteria</taxon>
        <taxon>Rickettsiales</taxon>
        <taxon>Candidatus Midichloriaceae</taxon>
        <taxon>Candidatus Fokinia</taxon>
    </lineage>
</organism>
<gene>
    <name evidence="2" type="ORF">Fsol_00444</name>
</gene>
<feature type="signal peptide" evidence="1">
    <location>
        <begin position="1"/>
        <end position="23"/>
    </location>
</feature>
<dbReference type="KEGG" id="fso:Fsol_00444"/>
<keyword evidence="1" id="KW-0732">Signal</keyword>
<dbReference type="Proteomes" id="UP000244519">
    <property type="component" value="Chromosome"/>
</dbReference>
<evidence type="ECO:0000256" key="1">
    <source>
        <dbReference type="SAM" id="SignalP"/>
    </source>
</evidence>
<keyword evidence="3" id="KW-1185">Reference proteome</keyword>
<dbReference type="RefSeq" id="WP_108673262.1">
    <property type="nucleotide sequence ID" value="NZ_CP025989.1"/>
</dbReference>
<protein>
    <submittedName>
        <fullName evidence="2">Uncharacterized protein</fullName>
    </submittedName>
</protein>
<name>A0A2U8BSB8_9RICK</name>
<feature type="chain" id="PRO_5015835890" evidence="1">
    <location>
        <begin position="24"/>
        <end position="257"/>
    </location>
</feature>
<dbReference type="EMBL" id="CP025989">
    <property type="protein sequence ID" value="AWD33239.1"/>
    <property type="molecule type" value="Genomic_DNA"/>
</dbReference>
<evidence type="ECO:0000313" key="2">
    <source>
        <dbReference type="EMBL" id="AWD33239.1"/>
    </source>
</evidence>
<proteinExistence type="predicted"/>
<evidence type="ECO:0000313" key="3">
    <source>
        <dbReference type="Proteomes" id="UP000244519"/>
    </source>
</evidence>
<dbReference type="AlphaFoldDB" id="A0A2U8BSB8"/>
<reference evidence="2 3" key="1">
    <citation type="journal article" date="2018" name="Genome Biol. Evol.">
        <title>The Genome Sequence of "Candidatus Fokinia solitaria": Insights on Reductive Evolution in Rickettsiales.</title>
        <authorList>
            <person name="Floriano A.M."/>
            <person name="Castelli M."/>
            <person name="Krenek S."/>
            <person name="Berendonk T.U."/>
            <person name="Bazzocchi C."/>
            <person name="Petroni G."/>
            <person name="Sassera D."/>
        </authorList>
    </citation>
    <scope>NUCLEOTIDE SEQUENCE [LARGE SCALE GENOMIC DNA]</scope>
    <source>
        <strain evidence="2">Rio ETE_ALG 3VII</strain>
    </source>
</reference>